<feature type="transmembrane region" description="Helical" evidence="8">
    <location>
        <begin position="752"/>
        <end position="774"/>
    </location>
</feature>
<dbReference type="InterPro" id="IPR011527">
    <property type="entry name" value="ABC1_TM_dom"/>
</dbReference>
<keyword evidence="6 8" id="KW-0472">Membrane</keyword>
<comment type="caution">
    <text evidence="11">The sequence shown here is derived from an EMBL/GenBank/DDBJ whole genome shotgun (WGS) entry which is preliminary data.</text>
</comment>
<dbReference type="GO" id="GO:0005524">
    <property type="term" value="F:ATP binding"/>
    <property type="evidence" value="ECO:0007669"/>
    <property type="project" value="UniProtKB-KW"/>
</dbReference>
<feature type="transmembrane region" description="Helical" evidence="8">
    <location>
        <begin position="77"/>
        <end position="94"/>
    </location>
</feature>
<evidence type="ECO:0000256" key="1">
    <source>
        <dbReference type="ARBA" id="ARBA00004651"/>
    </source>
</evidence>
<feature type="domain" description="ABC transporter" evidence="9">
    <location>
        <begin position="358"/>
        <end position="595"/>
    </location>
</feature>
<organism evidence="11 12">
    <name type="scientific">Oceanospirillum linum</name>
    <dbReference type="NCBI Taxonomy" id="966"/>
    <lineage>
        <taxon>Bacteria</taxon>
        <taxon>Pseudomonadati</taxon>
        <taxon>Pseudomonadota</taxon>
        <taxon>Gammaproteobacteria</taxon>
        <taxon>Oceanospirillales</taxon>
        <taxon>Oceanospirillaceae</taxon>
        <taxon>Oceanospirillum</taxon>
    </lineage>
</organism>
<keyword evidence="5 8" id="KW-1133">Transmembrane helix</keyword>
<name>A0A1T1HA34_OCELI</name>
<comment type="subcellular location">
    <subcellularLocation>
        <location evidence="1">Cell membrane</location>
        <topology evidence="1">Multi-pass membrane protein</topology>
    </subcellularLocation>
</comment>
<feature type="transmembrane region" description="Helical" evidence="8">
    <location>
        <begin position="893"/>
        <end position="913"/>
    </location>
</feature>
<feature type="transmembrane region" description="Helical" evidence="8">
    <location>
        <begin position="786"/>
        <end position="806"/>
    </location>
</feature>
<feature type="transmembrane region" description="Helical" evidence="8">
    <location>
        <begin position="185"/>
        <end position="206"/>
    </location>
</feature>
<dbReference type="Gene3D" id="1.20.1560.10">
    <property type="entry name" value="ABC transporter type 1, transmembrane domain"/>
    <property type="match status" value="2"/>
</dbReference>
<evidence type="ECO:0000259" key="9">
    <source>
        <dbReference type="PROSITE" id="PS50893"/>
    </source>
</evidence>
<dbReference type="InterPro" id="IPR003593">
    <property type="entry name" value="AAA+_ATPase"/>
</dbReference>
<reference evidence="11" key="1">
    <citation type="submission" date="2017-02" db="EMBL/GenBank/DDBJ databases">
        <title>Draft Genome Sequence of the Salt Water Bacterium Oceanospirillum linum ATCC 11336.</title>
        <authorList>
            <person name="Trachtenberg A.M."/>
            <person name="Carney J.G."/>
            <person name="Linnane J.D."/>
            <person name="Rheaume B.A."/>
            <person name="Pitts N.L."/>
            <person name="Mykles D.L."/>
            <person name="Maclea K.S."/>
        </authorList>
    </citation>
    <scope>NUCLEOTIDE SEQUENCE [LARGE SCALE GENOMIC DNA]</scope>
    <source>
        <strain evidence="11">ATCC 11336</strain>
    </source>
</reference>
<dbReference type="GO" id="GO:0140359">
    <property type="term" value="F:ABC-type transporter activity"/>
    <property type="evidence" value="ECO:0007669"/>
    <property type="project" value="InterPro"/>
</dbReference>
<dbReference type="SUPFAM" id="SSF52540">
    <property type="entry name" value="P-loop containing nucleoside triphosphate hydrolases"/>
    <property type="match status" value="2"/>
</dbReference>
<dbReference type="Proteomes" id="UP000190064">
    <property type="component" value="Unassembled WGS sequence"/>
</dbReference>
<keyword evidence="2 8" id="KW-0812">Transmembrane</keyword>
<feature type="transmembrane region" description="Helical" evidence="8">
    <location>
        <begin position="862"/>
        <end position="887"/>
    </location>
</feature>
<protein>
    <recommendedName>
        <fullName evidence="13">ABC transporter</fullName>
    </recommendedName>
</protein>
<feature type="domain" description="ABC transporter" evidence="9">
    <location>
        <begin position="1068"/>
        <end position="1299"/>
    </location>
</feature>
<dbReference type="PROSITE" id="PS50929">
    <property type="entry name" value="ABC_TM1F"/>
    <property type="match status" value="2"/>
</dbReference>
<keyword evidence="3" id="KW-0547">Nucleotide-binding</keyword>
<dbReference type="SUPFAM" id="SSF90123">
    <property type="entry name" value="ABC transporter transmembrane region"/>
    <property type="match status" value="2"/>
</dbReference>
<feature type="region of interest" description="Disordered" evidence="7">
    <location>
        <begin position="1"/>
        <end position="21"/>
    </location>
</feature>
<evidence type="ECO:0000256" key="6">
    <source>
        <dbReference type="ARBA" id="ARBA00023136"/>
    </source>
</evidence>
<feature type="transmembrane region" description="Helical" evidence="8">
    <location>
        <begin position="43"/>
        <end position="65"/>
    </location>
</feature>
<feature type="domain" description="ABC transmembrane type-1" evidence="10">
    <location>
        <begin position="46"/>
        <end position="326"/>
    </location>
</feature>
<dbReference type="GO" id="GO:0016887">
    <property type="term" value="F:ATP hydrolysis activity"/>
    <property type="evidence" value="ECO:0007669"/>
    <property type="project" value="InterPro"/>
</dbReference>
<dbReference type="Gene3D" id="3.40.50.300">
    <property type="entry name" value="P-loop containing nucleotide triphosphate hydrolases"/>
    <property type="match status" value="2"/>
</dbReference>
<evidence type="ECO:0000256" key="8">
    <source>
        <dbReference type="SAM" id="Phobius"/>
    </source>
</evidence>
<dbReference type="InterPro" id="IPR036640">
    <property type="entry name" value="ABC1_TM_sf"/>
</dbReference>
<dbReference type="EMBL" id="MTSD02000005">
    <property type="protein sequence ID" value="OOV86719.1"/>
    <property type="molecule type" value="Genomic_DNA"/>
</dbReference>
<evidence type="ECO:0000256" key="5">
    <source>
        <dbReference type="ARBA" id="ARBA00022989"/>
    </source>
</evidence>
<feature type="compositionally biased region" description="Polar residues" evidence="7">
    <location>
        <begin position="1"/>
        <end position="20"/>
    </location>
</feature>
<evidence type="ECO:0000256" key="7">
    <source>
        <dbReference type="SAM" id="MobiDB-lite"/>
    </source>
</evidence>
<feature type="transmembrane region" description="Helical" evidence="8">
    <location>
        <begin position="154"/>
        <end position="179"/>
    </location>
</feature>
<dbReference type="GO" id="GO:0034040">
    <property type="term" value="F:ATPase-coupled lipid transmembrane transporter activity"/>
    <property type="evidence" value="ECO:0007669"/>
    <property type="project" value="TreeGrafter"/>
</dbReference>
<evidence type="ECO:0000313" key="12">
    <source>
        <dbReference type="Proteomes" id="UP000190064"/>
    </source>
</evidence>
<dbReference type="InterPro" id="IPR027417">
    <property type="entry name" value="P-loop_NTPase"/>
</dbReference>
<dbReference type="GO" id="GO:0005886">
    <property type="term" value="C:plasma membrane"/>
    <property type="evidence" value="ECO:0007669"/>
    <property type="project" value="UniProtKB-SubCell"/>
</dbReference>
<dbReference type="PROSITE" id="PS50893">
    <property type="entry name" value="ABC_TRANSPORTER_2"/>
    <property type="match status" value="2"/>
</dbReference>
<dbReference type="STRING" id="966.BTA35_0212705"/>
<dbReference type="InterPro" id="IPR003439">
    <property type="entry name" value="ABC_transporter-like_ATP-bd"/>
</dbReference>
<evidence type="ECO:0000256" key="4">
    <source>
        <dbReference type="ARBA" id="ARBA00022840"/>
    </source>
</evidence>
<dbReference type="InterPro" id="IPR039421">
    <property type="entry name" value="Type_1_exporter"/>
</dbReference>
<dbReference type="PANTHER" id="PTHR24221:SF248">
    <property type="entry name" value="ABC TRANSPORTER TRANSMEMBRANE REGION"/>
    <property type="match status" value="1"/>
</dbReference>
<dbReference type="SMART" id="SM00382">
    <property type="entry name" value="AAA"/>
    <property type="match status" value="2"/>
</dbReference>
<evidence type="ECO:0000256" key="2">
    <source>
        <dbReference type="ARBA" id="ARBA00022692"/>
    </source>
</evidence>
<evidence type="ECO:0000259" key="10">
    <source>
        <dbReference type="PROSITE" id="PS50929"/>
    </source>
</evidence>
<keyword evidence="4" id="KW-0067">ATP-binding</keyword>
<evidence type="ECO:0000313" key="11">
    <source>
        <dbReference type="EMBL" id="OOV86719.1"/>
    </source>
</evidence>
<dbReference type="Pfam" id="PF00664">
    <property type="entry name" value="ABC_membrane"/>
    <property type="match status" value="2"/>
</dbReference>
<evidence type="ECO:0000256" key="3">
    <source>
        <dbReference type="ARBA" id="ARBA00022741"/>
    </source>
</evidence>
<keyword evidence="12" id="KW-1185">Reference proteome</keyword>
<feature type="transmembrane region" description="Helical" evidence="8">
    <location>
        <begin position="269"/>
        <end position="291"/>
    </location>
</feature>
<evidence type="ECO:0008006" key="13">
    <source>
        <dbReference type="Google" id="ProtNLM"/>
    </source>
</evidence>
<feature type="domain" description="ABC transmembrane type-1" evidence="10">
    <location>
        <begin position="754"/>
        <end position="1034"/>
    </location>
</feature>
<proteinExistence type="predicted"/>
<gene>
    <name evidence="11" type="ORF">BTA35_0212705</name>
</gene>
<dbReference type="Gene3D" id="3.90.70.10">
    <property type="entry name" value="Cysteine proteinases"/>
    <property type="match status" value="1"/>
</dbReference>
<dbReference type="Pfam" id="PF00005">
    <property type="entry name" value="ABC_tran"/>
    <property type="match status" value="2"/>
</dbReference>
<sequence length="1300" mass="144122">MSQNQNKLFSRQQNSGTGYTPKTEIKGIRSLRKILASSDVRRLIPVIVLTSLMTNVLALALPLGMLQIFDRVLKNQSIDTLVVLTIGIVMMMLLEELLKGINTTVTNWLGARFKHRASMQVLNKLFQIPMRLFSKEEPGAYAEKMQTVSKVADVYSGSALLVLLDLPFVFIFLGAIWLIAGELVIVPLLLMLVFLVAVIFFGRWMYKQIIMRDTNDERRISFLTEVLAGLLSVKTMSLESIMQRRYERLKENSASQGERLFFGNNFANNLGSVMSQVMIVLVIFFGAVLVLDGDMSFGALAACMMLSVRALQPLQKALSTWLRYQAFIAGDKRLSAVLSMPGDHEVGLAPLSGVYNELTLDNISLGSETDDGTTYLFKNLNLRVTKGQCIAIRGDSGSGKTTLLSLINGIEKPDSGQVLVDGEKITAYQSETVRQKIAMLPQQGTVFVGSILENLTMFEPSREARALEISEQIGLDMVVAGMKQGYQTPLGENASEILPMGVRQLIAIVRALAYDPDVVLFDEANSALDFEGDKKLRHYLESRKGDLTIIMVANRPSMVKLADTIYRIQGGKLVSDDGEFTFARHAHEDTGASRPAADNAMESVIGTRVFNESDLSRCLLPLARYLGWGGSVREFAQSLPHLADHIDLSYFFGAMVNMGFKARFYGNNFKQFDNRLLPCIFVPDQKPALVVLEVLSDGDFRVFNSQTNEEEIHKSLPEGKGEIYIFQPLPPDEEQSKRPWVRELFWKFRKHLSLVFLITLLSTGLAIAPSLFVRSVFDTVLPTGDIVMGAYLLFGVGLAISLGWFLNTLRGKLLAYIGGRIEYILGSSIFERVLRLPTSSLNGVSVSRQISRIKSLERLRELFLGPLVTLFFDLPASIILLVVIFLINPWAGAVMLVSIFAFFVLLLLTRPLVDRASELASESSGKKSELVDESLGKMRGLRILGGQTVWMKRFRDISGTSAHTGFSEQQTQQKISAISHLIGSLTGLAILVTSAYMVILQAITPGTIMATMILTWRLISPLQNLFNALSSWSRISTNMFQVNQLMKLAQESDGHNPEANRFVNKGAIDFNRVSFRYAAHLDPVLLGVTFKVPSGKLLGITGPDGAGKSTLLALISRLHSPQAGSLRIDAIDTRQIDAEYLRSIISYMPQNCDIFYGTVAQNLRLAHPAATEEELWWAIDMAGLTQDVKRMEQGINTRISDSSSDEMSNGFRQRLSLARTVLKPSSIVLLDEPGNGMDDAGDEALMRCINWLRGRVTLVMVTPRPSHLRDADHILYMENGTVTARGSYAEIEDKIMAGLN</sequence>
<accession>A0A1T1HA34</accession>
<dbReference type="PANTHER" id="PTHR24221">
    <property type="entry name" value="ATP-BINDING CASSETTE SUB-FAMILY B"/>
    <property type="match status" value="1"/>
</dbReference>
<feature type="transmembrane region" description="Helical" evidence="8">
    <location>
        <begin position="981"/>
        <end position="1003"/>
    </location>
</feature>